<dbReference type="AlphaFoldDB" id="A0A3Q9BLP4"/>
<name>A0A3Q9BLP4_9LACT</name>
<sequence length="119" mass="13515">MNLWIIVIILLVSAILLLLISFFTKEEEHALLTEVSDFTLQITEDVHALKTRLSTVEKIVKEDSSENEDLPIKKMTAVTKQHAVSLHEKGKTIDEIAEQLDLPETTVQLILDNHQESLQ</sequence>
<evidence type="ECO:0000313" key="2">
    <source>
        <dbReference type="EMBL" id="AZP05257.1"/>
    </source>
</evidence>
<protein>
    <submittedName>
        <fullName evidence="2">Helix-turn-helix domain-containing protein</fullName>
    </submittedName>
</protein>
<reference evidence="3" key="1">
    <citation type="submission" date="2018-12" db="EMBL/GenBank/DDBJ databases">
        <title>Complete genome sequencing of Jeotgalibaca sp. H21T32.</title>
        <authorList>
            <person name="Bae J.-W."/>
            <person name="Lee S.-Y."/>
        </authorList>
    </citation>
    <scope>NUCLEOTIDE SEQUENCE [LARGE SCALE GENOMIC DNA]</scope>
    <source>
        <strain evidence="3">H21T32</strain>
    </source>
</reference>
<dbReference type="RefSeq" id="WP_126111467.1">
    <property type="nucleotide sequence ID" value="NZ_CP034465.1"/>
</dbReference>
<organism evidence="2 3">
    <name type="scientific">Jeotgalibaca ciconiae</name>
    <dbReference type="NCBI Taxonomy" id="2496265"/>
    <lineage>
        <taxon>Bacteria</taxon>
        <taxon>Bacillati</taxon>
        <taxon>Bacillota</taxon>
        <taxon>Bacilli</taxon>
        <taxon>Lactobacillales</taxon>
        <taxon>Carnobacteriaceae</taxon>
        <taxon>Jeotgalibaca</taxon>
    </lineage>
</organism>
<gene>
    <name evidence="2" type="ORF">EJN90_11735</name>
</gene>
<proteinExistence type="predicted"/>
<dbReference type="Pfam" id="PF13384">
    <property type="entry name" value="HTH_23"/>
    <property type="match status" value="1"/>
</dbReference>
<evidence type="ECO:0000256" key="1">
    <source>
        <dbReference type="SAM" id="Phobius"/>
    </source>
</evidence>
<evidence type="ECO:0000313" key="3">
    <source>
        <dbReference type="Proteomes" id="UP000273326"/>
    </source>
</evidence>
<keyword evidence="1" id="KW-0472">Membrane</keyword>
<dbReference type="EMBL" id="CP034465">
    <property type="protein sequence ID" value="AZP05257.1"/>
    <property type="molecule type" value="Genomic_DNA"/>
</dbReference>
<dbReference type="Proteomes" id="UP000273326">
    <property type="component" value="Chromosome"/>
</dbReference>
<keyword evidence="1" id="KW-0812">Transmembrane</keyword>
<dbReference type="Gene3D" id="1.10.10.10">
    <property type="entry name" value="Winged helix-like DNA-binding domain superfamily/Winged helix DNA-binding domain"/>
    <property type="match status" value="1"/>
</dbReference>
<keyword evidence="1" id="KW-1133">Transmembrane helix</keyword>
<dbReference type="OrthoDB" id="2168657at2"/>
<accession>A0A3Q9BLP4</accession>
<keyword evidence="3" id="KW-1185">Reference proteome</keyword>
<dbReference type="KEGG" id="jeh:EJN90_11735"/>
<dbReference type="InterPro" id="IPR036388">
    <property type="entry name" value="WH-like_DNA-bd_sf"/>
</dbReference>
<feature type="transmembrane region" description="Helical" evidence="1">
    <location>
        <begin position="6"/>
        <end position="24"/>
    </location>
</feature>